<name>A0A2A6REQ5_9CHLR</name>
<comment type="caution">
    <text evidence="1">The sequence shown here is derived from an EMBL/GenBank/DDBJ whole genome shotgun (WGS) entry which is preliminary data.</text>
</comment>
<dbReference type="EMBL" id="NQWI01000142">
    <property type="protein sequence ID" value="PDW01381.1"/>
    <property type="molecule type" value="Genomic_DNA"/>
</dbReference>
<dbReference type="AlphaFoldDB" id="A0A2A6REQ5"/>
<evidence type="ECO:0000313" key="1">
    <source>
        <dbReference type="EMBL" id="PDW01381.1"/>
    </source>
</evidence>
<keyword evidence="2" id="KW-1185">Reference proteome</keyword>
<organism evidence="1 2">
    <name type="scientific">Candidatus Viridilinea mediisalina</name>
    <dbReference type="NCBI Taxonomy" id="2024553"/>
    <lineage>
        <taxon>Bacteria</taxon>
        <taxon>Bacillati</taxon>
        <taxon>Chloroflexota</taxon>
        <taxon>Chloroflexia</taxon>
        <taxon>Chloroflexales</taxon>
        <taxon>Chloroflexineae</taxon>
        <taxon>Oscillochloridaceae</taxon>
        <taxon>Candidatus Viridilinea</taxon>
    </lineage>
</organism>
<dbReference type="NCBIfam" id="TIGR03159">
    <property type="entry name" value="cas_Csc1"/>
    <property type="match status" value="1"/>
</dbReference>
<dbReference type="InterPro" id="IPR017576">
    <property type="entry name" value="CRISPR-assoc_prot_Csc1"/>
</dbReference>
<dbReference type="OrthoDB" id="49508at2"/>
<dbReference type="Proteomes" id="UP000220527">
    <property type="component" value="Unassembled WGS sequence"/>
</dbReference>
<evidence type="ECO:0000313" key="2">
    <source>
        <dbReference type="Proteomes" id="UP000220527"/>
    </source>
</evidence>
<protein>
    <submittedName>
        <fullName evidence="1">Type I-D CRISPR-associated protein Cas5/Csc1</fullName>
    </submittedName>
</protein>
<sequence length="220" mass="24763">MHIYRCTLTLQESLYFATREMGTLYETGQYLHNYALSYALFAQIQVNYFCASYRPRYAEDLAQLTAAGIYVTPAHPLHVDYLLATWKIGQVGYYRKSEQFGGRNYPANIGRAKELAPESTFRCYVLSGTPLRLPRWIRLGKWHSKTLVEAHEVEFVEQQGDYHALSPLNPLDLPTGTLRAFDIISMPPASLVANGRCAGPHYALANGQGLPCGMAYRFAA</sequence>
<proteinExistence type="predicted"/>
<accession>A0A2A6REQ5</accession>
<dbReference type="Pfam" id="PF26241">
    <property type="entry name" value="Cas_Csc1"/>
    <property type="match status" value="1"/>
</dbReference>
<gene>
    <name evidence="1" type="primary">cas5d</name>
    <name evidence="1" type="ORF">CJ255_19225</name>
</gene>
<dbReference type="RefSeq" id="WP_097645712.1">
    <property type="nucleotide sequence ID" value="NZ_NQWI01000142.1"/>
</dbReference>
<reference evidence="2" key="1">
    <citation type="submission" date="2017-08" db="EMBL/GenBank/DDBJ databases">
        <authorList>
            <person name="Grouzdev D.S."/>
            <person name="Gaisin V.A."/>
            <person name="Rysina M.S."/>
            <person name="Gorlenko V.M."/>
        </authorList>
    </citation>
    <scope>NUCLEOTIDE SEQUENCE [LARGE SCALE GENOMIC DNA]</scope>
    <source>
        <strain evidence="2">Kir15-3F</strain>
    </source>
</reference>